<evidence type="ECO:0000313" key="2">
    <source>
        <dbReference type="EMBL" id="CAH1989515.1"/>
    </source>
</evidence>
<accession>A0A9P0L6X3</accession>
<proteinExistence type="predicted"/>
<gene>
    <name evidence="2" type="ORF">ACAOBT_LOCUS19075</name>
</gene>
<dbReference type="AlphaFoldDB" id="A0A9P0L6X3"/>
<sequence>MNRLYLMTSFGYIWRTCVAFCNQLCIGSHICRVTTIALNSSTEAELIRQKFKD</sequence>
<dbReference type="Proteomes" id="UP001152888">
    <property type="component" value="Unassembled WGS sequence"/>
</dbReference>
<protein>
    <submittedName>
        <fullName evidence="2">Uncharacterized protein</fullName>
    </submittedName>
</protein>
<comment type="caution">
    <text evidence="2">The sequence shown here is derived from an EMBL/GenBank/DDBJ whole genome shotgun (WGS) entry which is preliminary data.</text>
</comment>
<evidence type="ECO:0000313" key="3">
    <source>
        <dbReference type="Proteomes" id="UP001152888"/>
    </source>
</evidence>
<reference evidence="2" key="1">
    <citation type="submission" date="2022-03" db="EMBL/GenBank/DDBJ databases">
        <authorList>
            <person name="Sayadi A."/>
        </authorList>
    </citation>
    <scope>NUCLEOTIDE SEQUENCE</scope>
</reference>
<feature type="chain" id="PRO_5040242945" evidence="1">
    <location>
        <begin position="20"/>
        <end position="53"/>
    </location>
</feature>
<evidence type="ECO:0000256" key="1">
    <source>
        <dbReference type="SAM" id="SignalP"/>
    </source>
</evidence>
<keyword evidence="1" id="KW-0732">Signal</keyword>
<feature type="signal peptide" evidence="1">
    <location>
        <begin position="1"/>
        <end position="19"/>
    </location>
</feature>
<name>A0A9P0L6X3_ACAOB</name>
<dbReference type="EMBL" id="CAKOFQ010007065">
    <property type="protein sequence ID" value="CAH1989515.1"/>
    <property type="molecule type" value="Genomic_DNA"/>
</dbReference>
<keyword evidence="3" id="KW-1185">Reference proteome</keyword>
<organism evidence="2 3">
    <name type="scientific">Acanthoscelides obtectus</name>
    <name type="common">Bean weevil</name>
    <name type="synonym">Bruchus obtectus</name>
    <dbReference type="NCBI Taxonomy" id="200917"/>
    <lineage>
        <taxon>Eukaryota</taxon>
        <taxon>Metazoa</taxon>
        <taxon>Ecdysozoa</taxon>
        <taxon>Arthropoda</taxon>
        <taxon>Hexapoda</taxon>
        <taxon>Insecta</taxon>
        <taxon>Pterygota</taxon>
        <taxon>Neoptera</taxon>
        <taxon>Endopterygota</taxon>
        <taxon>Coleoptera</taxon>
        <taxon>Polyphaga</taxon>
        <taxon>Cucujiformia</taxon>
        <taxon>Chrysomeloidea</taxon>
        <taxon>Chrysomelidae</taxon>
        <taxon>Bruchinae</taxon>
        <taxon>Bruchini</taxon>
        <taxon>Acanthoscelides</taxon>
    </lineage>
</organism>